<reference evidence="1 2" key="1">
    <citation type="journal article" date="2019" name="Sci. Rep.">
        <title>Orb-weaving spider Araneus ventricosus genome elucidates the spidroin gene catalogue.</title>
        <authorList>
            <person name="Kono N."/>
            <person name="Nakamura H."/>
            <person name="Ohtoshi R."/>
            <person name="Moran D.A.P."/>
            <person name="Shinohara A."/>
            <person name="Yoshida Y."/>
            <person name="Fujiwara M."/>
            <person name="Mori M."/>
            <person name="Tomita M."/>
            <person name="Arakawa K."/>
        </authorList>
    </citation>
    <scope>NUCLEOTIDE SEQUENCE [LARGE SCALE GENOMIC DNA]</scope>
</reference>
<evidence type="ECO:0000313" key="2">
    <source>
        <dbReference type="Proteomes" id="UP000499080"/>
    </source>
</evidence>
<dbReference type="AlphaFoldDB" id="A0A4Y2IP65"/>
<dbReference type="EMBL" id="BGPR01002824">
    <property type="protein sequence ID" value="GBM79497.1"/>
    <property type="molecule type" value="Genomic_DNA"/>
</dbReference>
<protein>
    <submittedName>
        <fullName evidence="1">Uncharacterized protein</fullName>
    </submittedName>
</protein>
<name>A0A4Y2IP65_ARAVE</name>
<evidence type="ECO:0000313" key="1">
    <source>
        <dbReference type="EMBL" id="GBM79497.1"/>
    </source>
</evidence>
<keyword evidence="2" id="KW-1185">Reference proteome</keyword>
<accession>A0A4Y2IP65</accession>
<proteinExistence type="predicted"/>
<organism evidence="1 2">
    <name type="scientific">Araneus ventricosus</name>
    <name type="common">Orbweaver spider</name>
    <name type="synonym">Epeira ventricosa</name>
    <dbReference type="NCBI Taxonomy" id="182803"/>
    <lineage>
        <taxon>Eukaryota</taxon>
        <taxon>Metazoa</taxon>
        <taxon>Ecdysozoa</taxon>
        <taxon>Arthropoda</taxon>
        <taxon>Chelicerata</taxon>
        <taxon>Arachnida</taxon>
        <taxon>Araneae</taxon>
        <taxon>Araneomorphae</taxon>
        <taxon>Entelegynae</taxon>
        <taxon>Araneoidea</taxon>
        <taxon>Araneidae</taxon>
        <taxon>Araneus</taxon>
    </lineage>
</organism>
<gene>
    <name evidence="1" type="ORF">AVEN_57334_1</name>
</gene>
<comment type="caution">
    <text evidence="1">The sequence shown here is derived from an EMBL/GenBank/DDBJ whole genome shotgun (WGS) entry which is preliminary data.</text>
</comment>
<dbReference type="Proteomes" id="UP000499080">
    <property type="component" value="Unassembled WGS sequence"/>
</dbReference>
<sequence length="91" mass="10307">MHSFSKSPMKICSDSIMKIFPFSWLTFELPYRWMGNVRLAYRSASSLGPRKGGGNSCAVKCRAGGACEHPLIIPEVMRKMKIHLLRLDCFL</sequence>